<dbReference type="InterPro" id="IPR037768">
    <property type="entry name" value="C2B_Copine"/>
</dbReference>
<organism evidence="2 3">
    <name type="scientific">Macrostomum lignano</name>
    <dbReference type="NCBI Taxonomy" id="282301"/>
    <lineage>
        <taxon>Eukaryota</taxon>
        <taxon>Metazoa</taxon>
        <taxon>Spiralia</taxon>
        <taxon>Lophotrochozoa</taxon>
        <taxon>Platyhelminthes</taxon>
        <taxon>Rhabditophora</taxon>
        <taxon>Macrostomorpha</taxon>
        <taxon>Macrostomida</taxon>
        <taxon>Macrostomidae</taxon>
        <taxon>Macrostomum</taxon>
    </lineage>
</organism>
<dbReference type="PANTHER" id="PTHR10857:SF106">
    <property type="entry name" value="C2 DOMAIN-CONTAINING PROTEIN"/>
    <property type="match status" value="1"/>
</dbReference>
<accession>A0A1I8FML2</accession>
<dbReference type="Gene3D" id="2.60.40.150">
    <property type="entry name" value="C2 domain"/>
    <property type="match status" value="1"/>
</dbReference>
<sequence>MRSRFRLQALSSGARMGRAETIAQTAEKEITRDLPVEKSFAVISLHSGSYMNEKNTVTTETVERSSSPAFRTPLLAVYSAQEEVRHGERRVIGTCSVSLGHVIHNGGQIVAQLDSGAGSGANSGRAKCLFHVEEYGGNKETLMLKLSGRGLDKKDLFGKSDPYVIIEKRNDKGRAGSRNTLDPDWKPVKVSMDKLCGGDFGREIRFRCFDWDGAEGDPEEDKDIEFDELIGEFFTTPSDLLDGREICFDINLKVISVDSQGSFLDYMFGGTDFVLHSGHRHDGIEWESIAADLAALIQIPFTPNQYTIAMQAVLEIVQDYDRSELSRDV</sequence>
<protein>
    <submittedName>
        <fullName evidence="3">C2 domain-containing protein</fullName>
    </submittedName>
</protein>
<dbReference type="PROSITE" id="PS50004">
    <property type="entry name" value="C2"/>
    <property type="match status" value="1"/>
</dbReference>
<feature type="domain" description="C2" evidence="1">
    <location>
        <begin position="122"/>
        <end position="250"/>
    </location>
</feature>
<dbReference type="PANTHER" id="PTHR10857">
    <property type="entry name" value="COPINE"/>
    <property type="match status" value="1"/>
</dbReference>
<dbReference type="AlphaFoldDB" id="A0A1I8FML2"/>
<dbReference type="Proteomes" id="UP000095280">
    <property type="component" value="Unplaced"/>
</dbReference>
<name>A0A1I8FML2_9PLAT</name>
<dbReference type="WBParaSite" id="maker-unitig_39995-snap-gene-0.1-mRNA-1">
    <property type="protein sequence ID" value="maker-unitig_39995-snap-gene-0.1-mRNA-1"/>
    <property type="gene ID" value="maker-unitig_39995-snap-gene-0.1"/>
</dbReference>
<dbReference type="GO" id="GO:0005886">
    <property type="term" value="C:plasma membrane"/>
    <property type="evidence" value="ECO:0007669"/>
    <property type="project" value="TreeGrafter"/>
</dbReference>
<dbReference type="CDD" id="cd04047">
    <property type="entry name" value="C2B_Copine"/>
    <property type="match status" value="1"/>
</dbReference>
<reference evidence="3" key="1">
    <citation type="submission" date="2016-11" db="UniProtKB">
        <authorList>
            <consortium name="WormBaseParasite"/>
        </authorList>
    </citation>
    <scope>IDENTIFICATION</scope>
</reference>
<dbReference type="InterPro" id="IPR045052">
    <property type="entry name" value="Copine"/>
</dbReference>
<dbReference type="InterPro" id="IPR035892">
    <property type="entry name" value="C2_domain_sf"/>
</dbReference>
<dbReference type="Pfam" id="PF00168">
    <property type="entry name" value="C2"/>
    <property type="match status" value="1"/>
</dbReference>
<dbReference type="GO" id="GO:0071277">
    <property type="term" value="P:cellular response to calcium ion"/>
    <property type="evidence" value="ECO:0007669"/>
    <property type="project" value="TreeGrafter"/>
</dbReference>
<evidence type="ECO:0000313" key="3">
    <source>
        <dbReference type="WBParaSite" id="maker-unitig_39995-snap-gene-0.1-mRNA-1"/>
    </source>
</evidence>
<dbReference type="SUPFAM" id="SSF49562">
    <property type="entry name" value="C2 domain (Calcium/lipid-binding domain, CaLB)"/>
    <property type="match status" value="1"/>
</dbReference>
<keyword evidence="2" id="KW-1185">Reference proteome</keyword>
<proteinExistence type="predicted"/>
<dbReference type="GO" id="GO:0005544">
    <property type="term" value="F:calcium-dependent phospholipid binding"/>
    <property type="evidence" value="ECO:0007669"/>
    <property type="project" value="InterPro"/>
</dbReference>
<dbReference type="InterPro" id="IPR000008">
    <property type="entry name" value="C2_dom"/>
</dbReference>
<evidence type="ECO:0000313" key="2">
    <source>
        <dbReference type="Proteomes" id="UP000095280"/>
    </source>
</evidence>
<evidence type="ECO:0000259" key="1">
    <source>
        <dbReference type="PROSITE" id="PS50004"/>
    </source>
</evidence>